<evidence type="ECO:0000313" key="1">
    <source>
        <dbReference type="EMBL" id="KAJ9089236.1"/>
    </source>
</evidence>
<organism evidence="1 2">
    <name type="scientific">Entomophthora muscae</name>
    <dbReference type="NCBI Taxonomy" id="34485"/>
    <lineage>
        <taxon>Eukaryota</taxon>
        <taxon>Fungi</taxon>
        <taxon>Fungi incertae sedis</taxon>
        <taxon>Zoopagomycota</taxon>
        <taxon>Entomophthoromycotina</taxon>
        <taxon>Entomophthoromycetes</taxon>
        <taxon>Entomophthorales</taxon>
        <taxon>Entomophthoraceae</taxon>
        <taxon>Entomophthora</taxon>
    </lineage>
</organism>
<evidence type="ECO:0000313" key="2">
    <source>
        <dbReference type="Proteomes" id="UP001165960"/>
    </source>
</evidence>
<gene>
    <name evidence="1" type="ORF">DSO57_1014987</name>
</gene>
<dbReference type="EMBL" id="QTSX02000058">
    <property type="protein sequence ID" value="KAJ9089236.1"/>
    <property type="molecule type" value="Genomic_DNA"/>
</dbReference>
<proteinExistence type="predicted"/>
<keyword evidence="2" id="KW-1185">Reference proteome</keyword>
<sequence length="129" mass="14966">MPLVSADQQTLTWRIFNQVFWSERHFPQDHPIRTCGLCLYKDVDLEHKYFGCLPTIHPTIIEVIFDDAHFSPALMKGKFISLVEKTFTKNFRQGHTVLDAHKHLQESSSESIGSYKGIQQKDIHFPPNL</sequence>
<name>A0ACC2URL4_9FUNG</name>
<reference evidence="1" key="1">
    <citation type="submission" date="2022-04" db="EMBL/GenBank/DDBJ databases">
        <title>Genome of the entomopathogenic fungus Entomophthora muscae.</title>
        <authorList>
            <person name="Elya C."/>
            <person name="Lovett B.R."/>
            <person name="Lee E."/>
            <person name="Macias A.M."/>
            <person name="Hajek A.E."/>
            <person name="De Bivort B.L."/>
            <person name="Kasson M.T."/>
            <person name="De Fine Licht H.H."/>
            <person name="Stajich J.E."/>
        </authorList>
    </citation>
    <scope>NUCLEOTIDE SEQUENCE</scope>
    <source>
        <strain evidence="1">Berkeley</strain>
    </source>
</reference>
<accession>A0ACC2URL4</accession>
<dbReference type="Proteomes" id="UP001165960">
    <property type="component" value="Unassembled WGS sequence"/>
</dbReference>
<comment type="caution">
    <text evidence="1">The sequence shown here is derived from an EMBL/GenBank/DDBJ whole genome shotgun (WGS) entry which is preliminary data.</text>
</comment>
<protein>
    <submittedName>
        <fullName evidence="1">Uncharacterized protein</fullName>
    </submittedName>
</protein>